<reference evidence="8" key="1">
    <citation type="journal article" date="2014" name="Int. J. Syst. Evol. Microbiol.">
        <title>Complete genome of a new Firmicutes species belonging to the dominant human colonic microbiota ('Ruminococcus bicirculans') reveals two chromosomes and a selective capacity to utilize plant glucans.</title>
        <authorList>
            <consortium name="NISC Comparative Sequencing Program"/>
            <person name="Wegmann U."/>
            <person name="Louis P."/>
            <person name="Goesmann A."/>
            <person name="Henrissat B."/>
            <person name="Duncan S.H."/>
            <person name="Flint H.J."/>
        </authorList>
    </citation>
    <scope>NUCLEOTIDE SEQUENCE</scope>
    <source>
        <strain evidence="8">NBRC 107169</strain>
    </source>
</reference>
<dbReference type="PANTHER" id="PTHR33992">
    <property type="entry name" value="RIBONUCLEASE P PROTEIN COMPONENT"/>
    <property type="match status" value="1"/>
</dbReference>
<dbReference type="Proteomes" id="UP001161405">
    <property type="component" value="Unassembled WGS sequence"/>
</dbReference>
<dbReference type="NCBIfam" id="TIGR00188">
    <property type="entry name" value="rnpA"/>
    <property type="match status" value="1"/>
</dbReference>
<comment type="caution">
    <text evidence="8">The sequence shown here is derived from an EMBL/GenBank/DDBJ whole genome shotgun (WGS) entry which is preliminary data.</text>
</comment>
<accession>A0ABQ5URJ0</accession>
<dbReference type="Pfam" id="PF00825">
    <property type="entry name" value="Ribonuclease_P"/>
    <property type="match status" value="1"/>
</dbReference>
<evidence type="ECO:0000313" key="9">
    <source>
        <dbReference type="Proteomes" id="UP001161405"/>
    </source>
</evidence>
<keyword evidence="6" id="KW-0694">RNA-binding</keyword>
<dbReference type="RefSeq" id="WP_284363663.1">
    <property type="nucleotide sequence ID" value="NZ_BSNI01000002.1"/>
</dbReference>
<sequence length="120" mass="13796">MRRLKHRAQFLQAARGLKSVRRGFVLQATKCDDAEPGIGFTVTKRVGNAPERNRIKRRLRALSEKIAQKFKPNFNYVLIGRREALHEPFSLLEEGLGRAIEKIHSPHAKRVDARERKAKS</sequence>
<dbReference type="InterPro" id="IPR000100">
    <property type="entry name" value="RNase_P"/>
</dbReference>
<evidence type="ECO:0000256" key="3">
    <source>
        <dbReference type="ARBA" id="ARBA00022722"/>
    </source>
</evidence>
<evidence type="ECO:0000256" key="7">
    <source>
        <dbReference type="NCBIfam" id="TIGR00188"/>
    </source>
</evidence>
<comment type="function">
    <text evidence="1">RNaseP catalyzes the removal of the 5'-leader sequence from pre-tRNA to produce the mature 5'-terminus. It can also cleave other RNA substrates such as 4.5S RNA. The protein component plays an auxiliary but essential role in vivo by binding to the 5'-leader sequence and broadening the substrate specificity of the ribozyme.</text>
</comment>
<dbReference type="InterPro" id="IPR014721">
    <property type="entry name" value="Ribsml_uS5_D2-typ_fold_subgr"/>
</dbReference>
<evidence type="ECO:0000313" key="8">
    <source>
        <dbReference type="EMBL" id="GLQ17484.1"/>
    </source>
</evidence>
<protein>
    <recommendedName>
        <fullName evidence="7">Ribonuclease P protein component</fullName>
        <ecNumber evidence="7">3.1.26.5</ecNumber>
    </recommendedName>
</protein>
<keyword evidence="3" id="KW-0540">Nuclease</keyword>
<name>A0ABQ5URJ0_9HYPH</name>
<dbReference type="EC" id="3.1.26.5" evidence="7"/>
<evidence type="ECO:0000256" key="2">
    <source>
        <dbReference type="ARBA" id="ARBA00022694"/>
    </source>
</evidence>
<evidence type="ECO:0000256" key="1">
    <source>
        <dbReference type="ARBA" id="ARBA00002663"/>
    </source>
</evidence>
<organism evidence="8 9">
    <name type="scientific">Maritalea porphyrae</name>
    <dbReference type="NCBI Taxonomy" id="880732"/>
    <lineage>
        <taxon>Bacteria</taxon>
        <taxon>Pseudomonadati</taxon>
        <taxon>Pseudomonadota</taxon>
        <taxon>Alphaproteobacteria</taxon>
        <taxon>Hyphomicrobiales</taxon>
        <taxon>Devosiaceae</taxon>
        <taxon>Maritalea</taxon>
    </lineage>
</organism>
<dbReference type="SUPFAM" id="SSF54211">
    <property type="entry name" value="Ribosomal protein S5 domain 2-like"/>
    <property type="match status" value="1"/>
</dbReference>
<dbReference type="InterPro" id="IPR020539">
    <property type="entry name" value="RNase_P_CS"/>
</dbReference>
<keyword evidence="2" id="KW-0819">tRNA processing</keyword>
<reference evidence="8" key="2">
    <citation type="submission" date="2023-01" db="EMBL/GenBank/DDBJ databases">
        <title>Draft genome sequence of Maritalea porphyrae strain NBRC 107169.</title>
        <authorList>
            <person name="Sun Q."/>
            <person name="Mori K."/>
        </authorList>
    </citation>
    <scope>NUCLEOTIDE SEQUENCE</scope>
    <source>
        <strain evidence="8">NBRC 107169</strain>
    </source>
</reference>
<gene>
    <name evidence="8" type="primary">rnpA</name>
    <name evidence="8" type="ORF">GCM10007879_17330</name>
</gene>
<proteinExistence type="predicted"/>
<dbReference type="Gene3D" id="3.30.230.10">
    <property type="match status" value="1"/>
</dbReference>
<keyword evidence="5" id="KW-0378">Hydrolase</keyword>
<evidence type="ECO:0000256" key="4">
    <source>
        <dbReference type="ARBA" id="ARBA00022759"/>
    </source>
</evidence>
<evidence type="ECO:0000256" key="6">
    <source>
        <dbReference type="ARBA" id="ARBA00022884"/>
    </source>
</evidence>
<dbReference type="InterPro" id="IPR020568">
    <property type="entry name" value="Ribosomal_Su5_D2-typ_SF"/>
</dbReference>
<dbReference type="PANTHER" id="PTHR33992:SF1">
    <property type="entry name" value="RIBONUCLEASE P PROTEIN COMPONENT"/>
    <property type="match status" value="1"/>
</dbReference>
<keyword evidence="9" id="KW-1185">Reference proteome</keyword>
<keyword evidence="4" id="KW-0255">Endonuclease</keyword>
<evidence type="ECO:0000256" key="5">
    <source>
        <dbReference type="ARBA" id="ARBA00022801"/>
    </source>
</evidence>
<dbReference type="EMBL" id="BSNI01000002">
    <property type="protein sequence ID" value="GLQ17484.1"/>
    <property type="molecule type" value="Genomic_DNA"/>
</dbReference>
<dbReference type="PROSITE" id="PS00648">
    <property type="entry name" value="RIBONUCLEASE_P"/>
    <property type="match status" value="1"/>
</dbReference>